<dbReference type="SUPFAM" id="SSF52540">
    <property type="entry name" value="P-loop containing nucleoside triphosphate hydrolases"/>
    <property type="match status" value="1"/>
</dbReference>
<keyword evidence="2" id="KW-0605">Phycobilisome</keyword>
<dbReference type="InterPro" id="IPR004155">
    <property type="entry name" value="PBS_lyase_HEAT"/>
</dbReference>
<dbReference type="SUPFAM" id="SSF48371">
    <property type="entry name" value="ARM repeat"/>
    <property type="match status" value="2"/>
</dbReference>
<dbReference type="SMART" id="SM00567">
    <property type="entry name" value="EZ_HEAT"/>
    <property type="match status" value="10"/>
</dbReference>
<dbReference type="EMBL" id="BLAY01000033">
    <property type="protein sequence ID" value="GET37759.1"/>
    <property type="molecule type" value="Genomic_DNA"/>
</dbReference>
<dbReference type="InterPro" id="IPR027417">
    <property type="entry name" value="P-loop_NTPase"/>
</dbReference>
<dbReference type="InterPro" id="IPR011989">
    <property type="entry name" value="ARM-like"/>
</dbReference>
<dbReference type="Pfam" id="PF13646">
    <property type="entry name" value="HEAT_2"/>
    <property type="match status" value="3"/>
</dbReference>
<dbReference type="AlphaFoldDB" id="A0AAV3X6L5"/>
<dbReference type="InterPro" id="IPR016024">
    <property type="entry name" value="ARM-type_fold"/>
</dbReference>
<gene>
    <name evidence="3" type="ORF">MiSe_25130</name>
</gene>
<dbReference type="PANTHER" id="PTHR12697:SF5">
    <property type="entry name" value="DEOXYHYPUSINE HYDROXYLASE"/>
    <property type="match status" value="1"/>
</dbReference>
<dbReference type="GO" id="GO:0030089">
    <property type="term" value="C:phycobilisome"/>
    <property type="evidence" value="ECO:0007669"/>
    <property type="project" value="UniProtKB-KW"/>
</dbReference>
<evidence type="ECO:0000256" key="1">
    <source>
        <dbReference type="ARBA" id="ARBA00022549"/>
    </source>
</evidence>
<dbReference type="Gene3D" id="1.25.10.10">
    <property type="entry name" value="Leucine-rich Repeat Variant"/>
    <property type="match status" value="4"/>
</dbReference>
<evidence type="ECO:0000256" key="2">
    <source>
        <dbReference type="ARBA" id="ARBA00022738"/>
    </source>
</evidence>
<dbReference type="Gene3D" id="3.40.50.300">
    <property type="entry name" value="P-loop containing nucleotide triphosphate hydrolases"/>
    <property type="match status" value="1"/>
</dbReference>
<comment type="caution">
    <text evidence="3">The sequence shown here is derived from an EMBL/GenBank/DDBJ whole genome shotgun (WGS) entry which is preliminary data.</text>
</comment>
<protein>
    <submittedName>
        <fullName evidence="3">HEAT domain protein repeat-containing protein</fullName>
    </submittedName>
</protein>
<keyword evidence="1" id="KW-0042">Antenna complex</keyword>
<evidence type="ECO:0000313" key="3">
    <source>
        <dbReference type="EMBL" id="GET37759.1"/>
    </source>
</evidence>
<organism evidence="3 4">
    <name type="scientific">Microseira wollei NIES-4236</name>
    <dbReference type="NCBI Taxonomy" id="2530354"/>
    <lineage>
        <taxon>Bacteria</taxon>
        <taxon>Bacillati</taxon>
        <taxon>Cyanobacteriota</taxon>
        <taxon>Cyanophyceae</taxon>
        <taxon>Oscillatoriophycideae</taxon>
        <taxon>Aerosakkonematales</taxon>
        <taxon>Aerosakkonemataceae</taxon>
        <taxon>Microseira</taxon>
    </lineage>
</organism>
<dbReference type="Proteomes" id="UP001050975">
    <property type="component" value="Unassembled WGS sequence"/>
</dbReference>
<name>A0AAV3X6L5_9CYAN</name>
<keyword evidence="4" id="KW-1185">Reference proteome</keyword>
<dbReference type="PANTHER" id="PTHR12697">
    <property type="entry name" value="PBS LYASE HEAT-LIKE PROTEIN"/>
    <property type="match status" value="1"/>
</dbReference>
<evidence type="ECO:0000313" key="4">
    <source>
        <dbReference type="Proteomes" id="UP001050975"/>
    </source>
</evidence>
<reference evidence="3" key="1">
    <citation type="submission" date="2019-10" db="EMBL/GenBank/DDBJ databases">
        <title>Draft genome sequece of Microseira wollei NIES-4236.</title>
        <authorList>
            <person name="Yamaguchi H."/>
            <person name="Suzuki S."/>
            <person name="Kawachi M."/>
        </authorList>
    </citation>
    <scope>NUCLEOTIDE SEQUENCE</scope>
    <source>
        <strain evidence="3">NIES-4236</strain>
    </source>
</reference>
<proteinExistence type="predicted"/>
<sequence>MIALSEFQRYLQSRIDTSGEDAKREVSDRYIPTLAELPLRVQTLASSEADSQEQQKRPEQFAVLEGLRKYASEHVLLVGKPGSGKSTSLRRLLWEEAGRCLEAIEQGNSEIPPIPILIELRGLSGLVLAAIQEKLGWWLDLDEKTLKALLRDRQLFVFLDGLNELPNEQAWQAVDEFRQVCAELKVPLIITTRELGSGLVQGNVKKLEMLPLTEPQMREFVCKQLPETGEELWRQIQGKLRELAETPLLLKLLCDVFEQNGQIPKSRGDLFRKEFARRYEEFKPERYRNISEDSRRFAFDLLSYLAFTMVQGEPHTDPCQPSASWITIPKTQAEKILATFLAGDRTPDVAVMSKAKEWLEDLLEWHLLQIASTPTHIEFHHQLFQEYYAAEWLAPQLAELSDEELKNHYLNYLKWTEPLAMSMSFVESDPLAVRMVKLALDVDLYLGARLTGEATISLQQETVNVLLQKNFQPSLTIWLLEQTQSHNALPFLLDVLKNGCSDTRWRATRSLGNFANVEVLKYLIEALKDKDSSVRQKAVESLGKLGNSEVIPHLCQLDDENFLVRSIVVEVLGELEGRAAIDCLKSALQHEDYTVKTKAAEYLGQRVPQEVIALLNEEFNSGNADPKKDDLQLLGHTKNDAAIPLLIRALSESDWIVRSEAVSQIGLLGIWLNSDVLENAVTALINIMQDDPETSVRSSAALHLGFIGDSRAIPVLIEALSKDDLVVRSSVADALGRLQDRSAISALTRSLQDEDYVSEAAIRSLRILNAVESLPALRKLLQSKTIKVRREVIFTLGFIGESKDLSNLYKAWQDKEFSIRVYAAYSLSQLNNRKGIPILEDALKTGNKDAREVALGGLQNFKGKVGLSSIITTALEDDEYSIRKKAVEFIENFKESQEVVNQLKIALHSPNEDICRNAMDAVKTLGNAEVLSRLRQLAETITVVERPLEGISSIQSRCQFYNYDIAQLTTPRKNERGGDKQEDLVHNKLNILTQEVKKVSEEPKRVINTHNYFEQGTHTHTHNYANDETLKQQTIELRQLVNQIQQTHQPTTEVEAAEIIDVEFREIKKTNPTRWQTIQKQLQLLKRQLLNPKSHFKATKATIAEVAKHYLEESVVSKALITYLDTMSADSD</sequence>
<accession>A0AAV3X6L5</accession>
<dbReference type="GO" id="GO:0016491">
    <property type="term" value="F:oxidoreductase activity"/>
    <property type="evidence" value="ECO:0007669"/>
    <property type="project" value="TreeGrafter"/>
</dbReference>